<feature type="region of interest" description="Disordered" evidence="1">
    <location>
        <begin position="236"/>
        <end position="262"/>
    </location>
</feature>
<dbReference type="AlphaFoldDB" id="A0A0N4V0N9"/>
<name>A0A0N4V0N9_ENTVE</name>
<proteinExistence type="predicted"/>
<feature type="compositionally biased region" description="Basic and acidic residues" evidence="1">
    <location>
        <begin position="253"/>
        <end position="262"/>
    </location>
</feature>
<feature type="region of interest" description="Disordered" evidence="1">
    <location>
        <begin position="17"/>
        <end position="102"/>
    </location>
</feature>
<dbReference type="WBParaSite" id="EVEC_0000348801-mRNA-1">
    <property type="protein sequence ID" value="EVEC_0000348801-mRNA-1"/>
    <property type="gene ID" value="EVEC_0000348801"/>
</dbReference>
<evidence type="ECO:0000313" key="2">
    <source>
        <dbReference type="WBParaSite" id="EVEC_0000348801-mRNA-1"/>
    </source>
</evidence>
<accession>A0A0N4V0N9</accession>
<feature type="compositionally biased region" description="Polar residues" evidence="1">
    <location>
        <begin position="56"/>
        <end position="74"/>
    </location>
</feature>
<evidence type="ECO:0000256" key="1">
    <source>
        <dbReference type="SAM" id="MobiDB-lite"/>
    </source>
</evidence>
<organism evidence="2">
    <name type="scientific">Enterobius vermicularis</name>
    <name type="common">Human pinworm</name>
    <dbReference type="NCBI Taxonomy" id="51028"/>
    <lineage>
        <taxon>Eukaryota</taxon>
        <taxon>Metazoa</taxon>
        <taxon>Ecdysozoa</taxon>
        <taxon>Nematoda</taxon>
        <taxon>Chromadorea</taxon>
        <taxon>Rhabditida</taxon>
        <taxon>Spirurina</taxon>
        <taxon>Oxyuridomorpha</taxon>
        <taxon>Oxyuroidea</taxon>
        <taxon>Oxyuridae</taxon>
        <taxon>Enterobius</taxon>
    </lineage>
</organism>
<reference evidence="2" key="1">
    <citation type="submission" date="2017-02" db="UniProtKB">
        <authorList>
            <consortium name="WormBaseParasite"/>
        </authorList>
    </citation>
    <scope>IDENTIFICATION</scope>
</reference>
<sequence>LFLKCIFSDSRLQLTASESFQGPSPKSPPPIPVVPPPVSPLSPASSEILGRKTERQWSSSSQGMAATVETTLRQWSAPIQRDVQGQPPRQDDNPVTVQAESRRSEIRTVTPNYKLKTEKPGYEMKIGSTSNLPEAVGDYKVKETQDHYKLQIIEPKVTSNANMPASSQKLPSSHKSKLDFPSEHSRRSFLNLEPLEQRRIRSVETRPITTSAYLTESVDRHRQMEASRLKEYLKAKENEANKPWNRPDWPGPKPRDDQSQKELEEIRKRISLRTQSMGELMLEPSEGAEKIVSQPEELSTNYGVSDSGWLVKLRKNRYLDSVEEAESKKGMRRTRSVDYLKRQNNVPTDSAVSAYETLSSQAKKLPNLRSSRREMVNFTSTVFLLED</sequence>
<protein>
    <submittedName>
        <fullName evidence="2">AKAP2_C domain-containing protein</fullName>
    </submittedName>
</protein>
<feature type="region of interest" description="Disordered" evidence="1">
    <location>
        <begin position="159"/>
        <end position="182"/>
    </location>
</feature>
<feature type="compositionally biased region" description="Polar residues" evidence="1">
    <location>
        <begin position="159"/>
        <end position="173"/>
    </location>
</feature>
<feature type="compositionally biased region" description="Pro residues" evidence="1">
    <location>
        <begin position="25"/>
        <end position="40"/>
    </location>
</feature>